<proteinExistence type="predicted"/>
<feature type="domain" description="AB hydrolase-1" evidence="1">
    <location>
        <begin position="87"/>
        <end position="333"/>
    </location>
</feature>
<evidence type="ECO:0000259" key="1">
    <source>
        <dbReference type="Pfam" id="PF00561"/>
    </source>
</evidence>
<dbReference type="InterPro" id="IPR000073">
    <property type="entry name" value="AB_hydrolase_1"/>
</dbReference>
<protein>
    <recommendedName>
        <fullName evidence="1">AB hydrolase-1 domain-containing protein</fullName>
    </recommendedName>
</protein>
<dbReference type="Proteomes" id="UP000301737">
    <property type="component" value="Unassembled WGS sequence"/>
</dbReference>
<dbReference type="InterPro" id="IPR050266">
    <property type="entry name" value="AB_hydrolase_sf"/>
</dbReference>
<reference evidence="2 3" key="1">
    <citation type="submission" date="2019-01" db="EMBL/GenBank/DDBJ databases">
        <title>Draft Genome Sequencing of Zygosaccharomyces mellis Ca-7.</title>
        <authorList>
            <person name="Shiwa Y."/>
            <person name="Kanesaki Y."/>
            <person name="Ishige T."/>
            <person name="Mura K."/>
            <person name="Hori T."/>
            <person name="Tamura T."/>
        </authorList>
    </citation>
    <scope>NUCLEOTIDE SEQUENCE [LARGE SCALE GENOMIC DNA]</scope>
    <source>
        <strain evidence="2 3">Ca-7</strain>
    </source>
</reference>
<keyword evidence="3" id="KW-1185">Reference proteome</keyword>
<accession>A0A4C2E7T6</accession>
<dbReference type="SUPFAM" id="SSF53474">
    <property type="entry name" value="alpha/beta-Hydrolases"/>
    <property type="match status" value="1"/>
</dbReference>
<dbReference type="Gene3D" id="3.40.50.1820">
    <property type="entry name" value="alpha/beta hydrolase"/>
    <property type="match status" value="1"/>
</dbReference>
<dbReference type="OrthoDB" id="428974at2759"/>
<dbReference type="AlphaFoldDB" id="A0A4C2E7T6"/>
<gene>
    <name evidence="2" type="ORF">ZYGM_000427</name>
</gene>
<evidence type="ECO:0000313" key="2">
    <source>
        <dbReference type="EMBL" id="GCE98849.1"/>
    </source>
</evidence>
<dbReference type="GO" id="GO:0016020">
    <property type="term" value="C:membrane"/>
    <property type="evidence" value="ECO:0007669"/>
    <property type="project" value="TreeGrafter"/>
</dbReference>
<dbReference type="GO" id="GO:0046464">
    <property type="term" value="P:acylglycerol catabolic process"/>
    <property type="evidence" value="ECO:0007669"/>
    <property type="project" value="TreeGrafter"/>
</dbReference>
<evidence type="ECO:0000313" key="3">
    <source>
        <dbReference type="Proteomes" id="UP000301737"/>
    </source>
</evidence>
<dbReference type="InterPro" id="IPR029058">
    <property type="entry name" value="AB_hydrolase_fold"/>
</dbReference>
<sequence>MSFDLGRIVDEVCFLEGQPVSERPLAAIVGEYDNGPTLSKAIKNIDAEKDFNTVFIADHSEYIDVKGKKVRVCHNCQIFSQVQELYLFIHGLGGQLEQFEPLLRLVNAMGQRFLAIDLPGFGKSDEWDEYPMLKVVEAVEEIVIKFHAAKIAVIGHSMGCYLASHFYQTYHRVNPINQIVFLSPPKRVLYELQRNVIQWGIWVGYKLPWLFDFYRSWFDQSKGLASSGIRDFFSNDTISTSQTYRKLWQFHNNVQIKSRAIFGYLSGWKPIEWEKLKHILDTTPTKLVVMCGDRDVVTPIHAAQEIVEYLPEHVEKILITIPNCGHHVCFDAPTETCRLFLYHVLNKQV</sequence>
<dbReference type="Pfam" id="PF00561">
    <property type="entry name" value="Abhydrolase_1"/>
    <property type="match status" value="1"/>
</dbReference>
<dbReference type="EMBL" id="BIMX01000007">
    <property type="protein sequence ID" value="GCE98849.1"/>
    <property type="molecule type" value="Genomic_DNA"/>
</dbReference>
<dbReference type="PANTHER" id="PTHR43798">
    <property type="entry name" value="MONOACYLGLYCEROL LIPASE"/>
    <property type="match status" value="1"/>
</dbReference>
<organism evidence="2 3">
    <name type="scientific">Zygosaccharomyces mellis</name>
    <dbReference type="NCBI Taxonomy" id="42258"/>
    <lineage>
        <taxon>Eukaryota</taxon>
        <taxon>Fungi</taxon>
        <taxon>Dikarya</taxon>
        <taxon>Ascomycota</taxon>
        <taxon>Saccharomycotina</taxon>
        <taxon>Saccharomycetes</taxon>
        <taxon>Saccharomycetales</taxon>
        <taxon>Saccharomycetaceae</taxon>
        <taxon>Zygosaccharomyces</taxon>
    </lineage>
</organism>
<dbReference type="PANTHER" id="PTHR43798:SF5">
    <property type="entry name" value="MONOACYLGLYCEROL LIPASE ABHD6"/>
    <property type="match status" value="1"/>
</dbReference>
<comment type="caution">
    <text evidence="2">The sequence shown here is derived from an EMBL/GenBank/DDBJ whole genome shotgun (WGS) entry which is preliminary data.</text>
</comment>
<name>A0A4C2E7T6_9SACH</name>
<dbReference type="GO" id="GO:0047372">
    <property type="term" value="F:monoacylglycerol lipase activity"/>
    <property type="evidence" value="ECO:0007669"/>
    <property type="project" value="TreeGrafter"/>
</dbReference>